<evidence type="ECO:0000313" key="1">
    <source>
        <dbReference type="EMBL" id="KAL1117468.1"/>
    </source>
</evidence>
<gene>
    <name evidence="1" type="ORF">AAG570_004793</name>
</gene>
<dbReference type="Proteomes" id="UP001558652">
    <property type="component" value="Unassembled WGS sequence"/>
</dbReference>
<proteinExistence type="predicted"/>
<name>A0ABD0YEH4_9HEMI</name>
<protein>
    <submittedName>
        <fullName evidence="1">Uncharacterized protein</fullName>
    </submittedName>
</protein>
<keyword evidence="2" id="KW-1185">Reference proteome</keyword>
<reference evidence="1 2" key="1">
    <citation type="submission" date="2024-07" db="EMBL/GenBank/DDBJ databases">
        <title>Chromosome-level genome assembly of the water stick insect Ranatra chinensis (Heteroptera: Nepidae).</title>
        <authorList>
            <person name="Liu X."/>
        </authorList>
    </citation>
    <scope>NUCLEOTIDE SEQUENCE [LARGE SCALE GENOMIC DNA]</scope>
    <source>
        <strain evidence="1">Cailab_2021Rc</strain>
        <tissue evidence="1">Muscle</tissue>
    </source>
</reference>
<sequence length="126" mass="14210">MENLKGRARVDITLGVWICCLERARYGPEAFAYLSNHSFLTRLIASSPPFHSRAPLPPNDAWAAPMAKMRYTEMPRDVSADSLSALRTIEVSRPSSVETRFATRKPPLKTSNYDKTRLRTVQTVVT</sequence>
<accession>A0ABD0YEH4</accession>
<comment type="caution">
    <text evidence="1">The sequence shown here is derived from an EMBL/GenBank/DDBJ whole genome shotgun (WGS) entry which is preliminary data.</text>
</comment>
<dbReference type="EMBL" id="JBFDAA010000016">
    <property type="protein sequence ID" value="KAL1117468.1"/>
    <property type="molecule type" value="Genomic_DNA"/>
</dbReference>
<evidence type="ECO:0000313" key="2">
    <source>
        <dbReference type="Proteomes" id="UP001558652"/>
    </source>
</evidence>
<dbReference type="AlphaFoldDB" id="A0ABD0YEH4"/>
<organism evidence="1 2">
    <name type="scientific">Ranatra chinensis</name>
    <dbReference type="NCBI Taxonomy" id="642074"/>
    <lineage>
        <taxon>Eukaryota</taxon>
        <taxon>Metazoa</taxon>
        <taxon>Ecdysozoa</taxon>
        <taxon>Arthropoda</taxon>
        <taxon>Hexapoda</taxon>
        <taxon>Insecta</taxon>
        <taxon>Pterygota</taxon>
        <taxon>Neoptera</taxon>
        <taxon>Paraneoptera</taxon>
        <taxon>Hemiptera</taxon>
        <taxon>Heteroptera</taxon>
        <taxon>Panheteroptera</taxon>
        <taxon>Nepomorpha</taxon>
        <taxon>Nepidae</taxon>
        <taxon>Ranatrinae</taxon>
        <taxon>Ranatra</taxon>
    </lineage>
</organism>